<keyword evidence="3 6" id="KW-0808">Transferase</keyword>
<dbReference type="Pfam" id="PF13579">
    <property type="entry name" value="Glyco_trans_4_4"/>
    <property type="match status" value="1"/>
</dbReference>
<name>A0ABV5V1T6_9MICO</name>
<evidence type="ECO:0000259" key="5">
    <source>
        <dbReference type="Pfam" id="PF13579"/>
    </source>
</evidence>
<dbReference type="Pfam" id="PF00534">
    <property type="entry name" value="Glycos_transf_1"/>
    <property type="match status" value="1"/>
</dbReference>
<dbReference type="EMBL" id="JBHMAX010000013">
    <property type="protein sequence ID" value="MFB9731742.1"/>
    <property type="molecule type" value="Genomic_DNA"/>
</dbReference>
<comment type="caution">
    <text evidence="6">The sequence shown here is derived from an EMBL/GenBank/DDBJ whole genome shotgun (WGS) entry which is preliminary data.</text>
</comment>
<evidence type="ECO:0000256" key="3">
    <source>
        <dbReference type="ARBA" id="ARBA00022679"/>
    </source>
</evidence>
<dbReference type="InterPro" id="IPR028098">
    <property type="entry name" value="Glyco_trans_4-like_N"/>
</dbReference>
<evidence type="ECO:0000256" key="2">
    <source>
        <dbReference type="ARBA" id="ARBA00022676"/>
    </source>
</evidence>
<dbReference type="Gene3D" id="3.40.50.2000">
    <property type="entry name" value="Glycogen Phosphorylase B"/>
    <property type="match status" value="2"/>
</dbReference>
<protein>
    <recommendedName>
        <fullName evidence="1">D-inositol 3-phosphate glycosyltransferase</fullName>
    </recommendedName>
</protein>
<organism evidence="6 7">
    <name type="scientific">Ornithinimicrobium kibberense</name>
    <dbReference type="NCBI Taxonomy" id="282060"/>
    <lineage>
        <taxon>Bacteria</taxon>
        <taxon>Bacillati</taxon>
        <taxon>Actinomycetota</taxon>
        <taxon>Actinomycetes</taxon>
        <taxon>Micrococcales</taxon>
        <taxon>Ornithinimicrobiaceae</taxon>
        <taxon>Ornithinimicrobium</taxon>
    </lineage>
</organism>
<dbReference type="GO" id="GO:0016757">
    <property type="term" value="F:glycosyltransferase activity"/>
    <property type="evidence" value="ECO:0007669"/>
    <property type="project" value="UniProtKB-KW"/>
</dbReference>
<dbReference type="PANTHER" id="PTHR45947:SF3">
    <property type="entry name" value="SULFOQUINOVOSYL TRANSFERASE SQD2"/>
    <property type="match status" value="1"/>
</dbReference>
<dbReference type="InterPro" id="IPR050194">
    <property type="entry name" value="Glycosyltransferase_grp1"/>
</dbReference>
<evidence type="ECO:0000259" key="4">
    <source>
        <dbReference type="Pfam" id="PF00534"/>
    </source>
</evidence>
<reference evidence="6 7" key="1">
    <citation type="submission" date="2024-09" db="EMBL/GenBank/DDBJ databases">
        <authorList>
            <person name="Sun Q."/>
            <person name="Mori K."/>
        </authorList>
    </citation>
    <scope>NUCLEOTIDE SEQUENCE [LARGE SCALE GENOMIC DNA]</scope>
    <source>
        <strain evidence="6 7">JCM 12763</strain>
    </source>
</reference>
<evidence type="ECO:0000313" key="6">
    <source>
        <dbReference type="EMBL" id="MFB9731742.1"/>
    </source>
</evidence>
<dbReference type="InterPro" id="IPR001296">
    <property type="entry name" value="Glyco_trans_1"/>
</dbReference>
<dbReference type="SUPFAM" id="SSF53756">
    <property type="entry name" value="UDP-Glycosyltransferase/glycogen phosphorylase"/>
    <property type="match status" value="1"/>
</dbReference>
<dbReference type="CDD" id="cd03801">
    <property type="entry name" value="GT4_PimA-like"/>
    <property type="match status" value="1"/>
</dbReference>
<keyword evidence="2 6" id="KW-0328">Glycosyltransferase</keyword>
<dbReference type="Proteomes" id="UP001589613">
    <property type="component" value="Unassembled WGS sequence"/>
</dbReference>
<evidence type="ECO:0000256" key="1">
    <source>
        <dbReference type="ARBA" id="ARBA00021292"/>
    </source>
</evidence>
<keyword evidence="7" id="KW-1185">Reference proteome</keyword>
<feature type="domain" description="Glycosyl transferase family 1" evidence="4">
    <location>
        <begin position="197"/>
        <end position="349"/>
    </location>
</feature>
<accession>A0ABV5V1T6</accession>
<dbReference type="PANTHER" id="PTHR45947">
    <property type="entry name" value="SULFOQUINOVOSYL TRANSFERASE SQD2"/>
    <property type="match status" value="1"/>
</dbReference>
<feature type="domain" description="Glycosyltransferase subfamily 4-like N-terminal" evidence="5">
    <location>
        <begin position="19"/>
        <end position="186"/>
    </location>
</feature>
<gene>
    <name evidence="6" type="ORF">ACFFN0_06785</name>
</gene>
<proteinExistence type="predicted"/>
<evidence type="ECO:0000313" key="7">
    <source>
        <dbReference type="Proteomes" id="UP001589613"/>
    </source>
</evidence>
<sequence>MQEQPTVALISSSFFPHIGGVEQHTAQVAQELLARGHRVEVWTVDRGEALGIRTLDGVKVRYLPSPLPRSSPRGFLRWAVEIPVALRRWVQAYRSLRPDVLHVQCFGPNGIYAHLLSGLTRTPMVVSSHGETLADDHNVFERSVVLRTGLKRALRGSEVVTACAPGVAGDLRERFEAVKVTVVPNGVRLGRPTSRPPREERRAVIAAGRLEDNKGFDLLIRAVPLLPARTVLTIVGDGSRRQALVELARQLDVADRIHLVGARGPDEVMEAMEDADVVVVPSRKEAFGLVVLEAWAAGTPVVATSIAGPADFVTDRYDGLLVDPRDPRELAAGITQLLDDDALWRTLAEGGTRTVRSYSWEAVVDQYLRLYRGIGQVRPHTGA</sequence>
<dbReference type="RefSeq" id="WP_141337669.1">
    <property type="nucleotide sequence ID" value="NZ_JBHMAX010000013.1"/>
</dbReference>